<dbReference type="SUPFAM" id="SSF56399">
    <property type="entry name" value="ADP-ribosylation"/>
    <property type="match status" value="1"/>
</dbReference>
<evidence type="ECO:0000256" key="8">
    <source>
        <dbReference type="ARBA" id="ARBA00023157"/>
    </source>
</evidence>
<evidence type="ECO:0000313" key="14">
    <source>
        <dbReference type="Xenbase" id="XB-GENE-29094507"/>
    </source>
</evidence>
<dbReference type="OrthoDB" id="423533at2759"/>
<dbReference type="KEGG" id="xtr:116408630"/>
<evidence type="ECO:0000256" key="1">
    <source>
        <dbReference type="ARBA" id="ARBA00009558"/>
    </source>
</evidence>
<evidence type="ECO:0000256" key="11">
    <source>
        <dbReference type="SAM" id="Coils"/>
    </source>
</evidence>
<evidence type="ECO:0000313" key="13">
    <source>
        <dbReference type="RefSeq" id="XP_031752131.1"/>
    </source>
</evidence>
<dbReference type="PANTHER" id="PTHR10339:SF19">
    <property type="entry name" value="GPI-LINKED NAD(P)(+)--ARGININE ADP-RIBOSYLTRANSFERASE 1"/>
    <property type="match status" value="1"/>
</dbReference>
<dbReference type="Pfam" id="PF01129">
    <property type="entry name" value="ART"/>
    <property type="match status" value="1"/>
</dbReference>
<reference evidence="13" key="1">
    <citation type="submission" date="2025-08" db="UniProtKB">
        <authorList>
            <consortium name="RefSeq"/>
        </authorList>
    </citation>
    <scope>IDENTIFICATION</scope>
    <source>
        <strain evidence="13">Nigerian</strain>
        <tissue evidence="13">Liver and blood</tissue>
    </source>
</reference>
<dbReference type="Gene3D" id="3.90.176.10">
    <property type="entry name" value="Toxin ADP-ribosyltransferase, Chain A, domain 1"/>
    <property type="match status" value="1"/>
</dbReference>
<dbReference type="AlphaFoldDB" id="A0A8J1J652"/>
<keyword evidence="4" id="KW-0548">Nucleotidyltransferase</keyword>
<dbReference type="Proteomes" id="UP000008143">
    <property type="component" value="Chromosome 2"/>
</dbReference>
<dbReference type="GeneID" id="116408630"/>
<keyword evidence="2 10" id="KW-0328">Glycosyltransferase</keyword>
<keyword evidence="11" id="KW-0175">Coiled coil</keyword>
<evidence type="ECO:0000313" key="12">
    <source>
        <dbReference type="Proteomes" id="UP000008143"/>
    </source>
</evidence>
<dbReference type="PROSITE" id="PS01291">
    <property type="entry name" value="ART"/>
    <property type="match status" value="1"/>
</dbReference>
<comment type="similarity">
    <text evidence="1 10">Belongs to the Arg-specific ADP-ribosyltransferase family.</text>
</comment>
<feature type="coiled-coil region" evidence="11">
    <location>
        <begin position="275"/>
        <end position="302"/>
    </location>
</feature>
<dbReference type="PANTHER" id="PTHR10339">
    <property type="entry name" value="ADP-RIBOSYLTRANSFERASE"/>
    <property type="match status" value="1"/>
</dbReference>
<sequence>MDMVRSSYDDQYENCPKDVEDMIPNLLKSELKHVKFNEVWNKAIERWIDIKGETNVPKEFTEKHAIATLAYTKEVGGIYTEFNTAVRQAGQSRDHSLNKFHYKALHYYLTRAVQMLKAEETVKCYRVYRGTRVPFSATIGKEVRFGQFASSSTDENEAVVFAKDPDTGAPGTNFTITTCHGASISDLSFIPDEKEVLIPPYETFKVTEAITESGYNNITLVSVGTHSNYNCFKIKAKRPQEDLDVEFPQKKQKYSACSLRDSAPTWEQDQRTELLFGLIQEVNEMRQKLQEIKDTLLTFRDNPPPPPCF</sequence>
<dbReference type="InterPro" id="IPR050999">
    <property type="entry name" value="ADP-ribosyltransferase_ARG"/>
</dbReference>
<dbReference type="GO" id="GO:0016779">
    <property type="term" value="F:nucleotidyltransferase activity"/>
    <property type="evidence" value="ECO:0007669"/>
    <property type="project" value="UniProtKB-KW"/>
</dbReference>
<keyword evidence="7 10" id="KW-0520">NAD</keyword>
<dbReference type="CTD" id="116408630"/>
<keyword evidence="6 10" id="KW-0521">NADP</keyword>
<dbReference type="OMA" id="DKPEVYP"/>
<keyword evidence="8" id="KW-1015">Disulfide bond</keyword>
<evidence type="ECO:0000256" key="9">
    <source>
        <dbReference type="ARBA" id="ARBA00047597"/>
    </source>
</evidence>
<protein>
    <recommendedName>
        <fullName evidence="10">NAD(P)(+)--arginine ADP-ribosyltransferase</fullName>
        <ecNumber evidence="10">2.4.2.31</ecNumber>
    </recommendedName>
    <alternativeName>
        <fullName evidence="10">Mono(ADP-ribosyl)transferase</fullName>
    </alternativeName>
</protein>
<dbReference type="EC" id="2.4.2.31" evidence="10"/>
<gene>
    <name evidence="14" type="primary">art1.3</name>
    <name evidence="13" type="synonym">LOC116408630</name>
</gene>
<comment type="catalytic activity">
    <reaction evidence="9 10">
        <text>L-arginyl-[protein] + NAD(+) = N(omega)-(ADP-D-ribosyl)-L-arginyl-[protein] + nicotinamide + H(+)</text>
        <dbReference type="Rhea" id="RHEA:19149"/>
        <dbReference type="Rhea" id="RHEA-COMP:10532"/>
        <dbReference type="Rhea" id="RHEA-COMP:15087"/>
        <dbReference type="ChEBI" id="CHEBI:15378"/>
        <dbReference type="ChEBI" id="CHEBI:17154"/>
        <dbReference type="ChEBI" id="CHEBI:29965"/>
        <dbReference type="ChEBI" id="CHEBI:57540"/>
        <dbReference type="ChEBI" id="CHEBI:142554"/>
        <dbReference type="EC" id="2.4.2.31"/>
    </reaction>
</comment>
<evidence type="ECO:0000256" key="2">
    <source>
        <dbReference type="ARBA" id="ARBA00022676"/>
    </source>
</evidence>
<dbReference type="InterPro" id="IPR000768">
    <property type="entry name" value="ART"/>
</dbReference>
<dbReference type="PROSITE" id="PS51996">
    <property type="entry name" value="TR_MART"/>
    <property type="match status" value="1"/>
</dbReference>
<evidence type="ECO:0000256" key="4">
    <source>
        <dbReference type="ARBA" id="ARBA00022695"/>
    </source>
</evidence>
<dbReference type="FunFam" id="3.90.176.10:FF:000001">
    <property type="entry name" value="NAD(P)(+)--arginine ADP-ribosyltransferase"/>
    <property type="match status" value="1"/>
</dbReference>
<dbReference type="RefSeq" id="XP_031752131.1">
    <property type="nucleotide sequence ID" value="XM_031896271.1"/>
</dbReference>
<dbReference type="GO" id="GO:0106274">
    <property type="term" value="F:NAD+-protein-arginine ADP-ribosyltransferase activity"/>
    <property type="evidence" value="ECO:0007669"/>
    <property type="project" value="UniProtKB-EC"/>
</dbReference>
<proteinExistence type="inferred from homology"/>
<organism evidence="12 13">
    <name type="scientific">Xenopus tropicalis</name>
    <name type="common">Western clawed frog</name>
    <name type="synonym">Silurana tropicalis</name>
    <dbReference type="NCBI Taxonomy" id="8364"/>
    <lineage>
        <taxon>Eukaryota</taxon>
        <taxon>Metazoa</taxon>
        <taxon>Chordata</taxon>
        <taxon>Craniata</taxon>
        <taxon>Vertebrata</taxon>
        <taxon>Euteleostomi</taxon>
        <taxon>Amphibia</taxon>
        <taxon>Batrachia</taxon>
        <taxon>Anura</taxon>
        <taxon>Pipoidea</taxon>
        <taxon>Pipidae</taxon>
        <taxon>Xenopodinae</taxon>
        <taxon>Xenopus</taxon>
        <taxon>Silurana</taxon>
    </lineage>
</organism>
<evidence type="ECO:0000256" key="5">
    <source>
        <dbReference type="ARBA" id="ARBA00022729"/>
    </source>
</evidence>
<accession>A0A8J1J652</accession>
<evidence type="ECO:0000256" key="7">
    <source>
        <dbReference type="ARBA" id="ARBA00023027"/>
    </source>
</evidence>
<dbReference type="Xenbase" id="XB-GENE-29094507">
    <property type="gene designation" value="art1.3"/>
</dbReference>
<dbReference type="AGR" id="Xenbase:XB-GENE-29094507"/>
<keyword evidence="5" id="KW-0732">Signal</keyword>
<evidence type="ECO:0000256" key="3">
    <source>
        <dbReference type="ARBA" id="ARBA00022679"/>
    </source>
</evidence>
<dbReference type="PRINTS" id="PR00970">
    <property type="entry name" value="RIBTRNSFRASE"/>
</dbReference>
<keyword evidence="12" id="KW-1185">Reference proteome</keyword>
<name>A0A8J1J652_XENTR</name>
<evidence type="ECO:0000256" key="6">
    <source>
        <dbReference type="ARBA" id="ARBA00022857"/>
    </source>
</evidence>
<evidence type="ECO:0000256" key="10">
    <source>
        <dbReference type="RuleBase" id="RU361228"/>
    </source>
</evidence>
<dbReference type="GO" id="GO:0003950">
    <property type="term" value="F:NAD+ poly-ADP-ribosyltransferase activity"/>
    <property type="evidence" value="ECO:0000318"/>
    <property type="project" value="GO_Central"/>
</dbReference>
<keyword evidence="3 10" id="KW-0808">Transferase</keyword>